<reference evidence="2 3" key="1">
    <citation type="submission" date="2019-09" db="EMBL/GenBank/DDBJ databases">
        <title>Genome sequence of Rhodovastum atsumiense, a diverse member of the Acetobacteraceae family of non-sulfur purple photosynthetic bacteria.</title>
        <authorList>
            <person name="Meyer T."/>
            <person name="Kyndt J."/>
        </authorList>
    </citation>
    <scope>NUCLEOTIDE SEQUENCE [LARGE SCALE GENOMIC DNA]</scope>
    <source>
        <strain evidence="2 3">DSM 21279</strain>
    </source>
</reference>
<evidence type="ECO:0000313" key="3">
    <source>
        <dbReference type="Proteomes" id="UP000325255"/>
    </source>
</evidence>
<dbReference type="EMBL" id="VWPK01000002">
    <property type="protein sequence ID" value="KAA5614348.1"/>
    <property type="molecule type" value="Genomic_DNA"/>
</dbReference>
<evidence type="ECO:0000313" key="2">
    <source>
        <dbReference type="EMBL" id="KAA5614348.1"/>
    </source>
</evidence>
<name>A0A5M6J406_9PROT</name>
<accession>A0A5M6J406</accession>
<dbReference type="OrthoDB" id="9900327at2"/>
<feature type="transmembrane region" description="Helical" evidence="1">
    <location>
        <begin position="108"/>
        <end position="128"/>
    </location>
</feature>
<comment type="caution">
    <text evidence="2">The sequence shown here is derived from an EMBL/GenBank/DDBJ whole genome shotgun (WGS) entry which is preliminary data.</text>
</comment>
<keyword evidence="1" id="KW-1133">Transmembrane helix</keyword>
<proteinExistence type="predicted"/>
<dbReference type="Proteomes" id="UP000325255">
    <property type="component" value="Unassembled WGS sequence"/>
</dbReference>
<evidence type="ECO:0008006" key="4">
    <source>
        <dbReference type="Google" id="ProtNLM"/>
    </source>
</evidence>
<keyword evidence="1" id="KW-0472">Membrane</keyword>
<keyword evidence="3" id="KW-1185">Reference proteome</keyword>
<organism evidence="2 3">
    <name type="scientific">Rhodovastum atsumiense</name>
    <dbReference type="NCBI Taxonomy" id="504468"/>
    <lineage>
        <taxon>Bacteria</taxon>
        <taxon>Pseudomonadati</taxon>
        <taxon>Pseudomonadota</taxon>
        <taxon>Alphaproteobacteria</taxon>
        <taxon>Acetobacterales</taxon>
        <taxon>Acetobacteraceae</taxon>
        <taxon>Rhodovastum</taxon>
    </lineage>
</organism>
<sequence>MARPAATLSAFLVMAFLIVGLTGVFATFAAPLPLQRAISREAALDDALAEAGGADYAATLERLRPHLADSAAAIAPGPDLDRRIRAERDAARARFAAEAEATATRLRWLIGVITVTAALFGIVITNVGRGGR</sequence>
<dbReference type="RefSeq" id="WP_150038844.1">
    <property type="nucleotide sequence ID" value="NZ_OW485601.1"/>
</dbReference>
<gene>
    <name evidence="2" type="ORF">F1189_01795</name>
</gene>
<protein>
    <recommendedName>
        <fullName evidence="4">DUF2937 family protein</fullName>
    </recommendedName>
</protein>
<dbReference type="AlphaFoldDB" id="A0A5M6J406"/>
<evidence type="ECO:0000256" key="1">
    <source>
        <dbReference type="SAM" id="Phobius"/>
    </source>
</evidence>
<keyword evidence="1" id="KW-0812">Transmembrane</keyword>